<reference evidence="2" key="1">
    <citation type="submission" date="2016-05" db="EMBL/GenBank/DDBJ databases">
        <title>Comparative genomics of biotechnologically important yeasts.</title>
        <authorList>
            <consortium name="DOE Joint Genome Institute"/>
            <person name="Riley R."/>
            <person name="Haridas S."/>
            <person name="Wolfe K.H."/>
            <person name="Lopes M.R."/>
            <person name="Hittinger C.T."/>
            <person name="Goker M."/>
            <person name="Salamov A."/>
            <person name="Wisecaver J."/>
            <person name="Long T.M."/>
            <person name="Aerts A.L."/>
            <person name="Barry K."/>
            <person name="Choi C."/>
            <person name="Clum A."/>
            <person name="Coughlan A.Y."/>
            <person name="Deshpande S."/>
            <person name="Douglass A.P."/>
            <person name="Hanson S.J."/>
            <person name="Klenk H.-P."/>
            <person name="Labutti K."/>
            <person name="Lapidus A."/>
            <person name="Lindquist E."/>
            <person name="Lipzen A."/>
            <person name="Meier-Kolthoff J.P."/>
            <person name="Ohm R.A."/>
            <person name="Otillar R.P."/>
            <person name="Pangilinan J."/>
            <person name="Peng Y."/>
            <person name="Rokas A."/>
            <person name="Rosa C.A."/>
            <person name="Scheuner C."/>
            <person name="Sibirny A.A."/>
            <person name="Slot J.C."/>
            <person name="Stielow J.B."/>
            <person name="Sun H."/>
            <person name="Kurtzman C.P."/>
            <person name="Blackwell M."/>
            <person name="Grigoriev I.V."/>
            <person name="Jeffries T.W."/>
        </authorList>
    </citation>
    <scope>NUCLEOTIDE SEQUENCE [LARGE SCALE GENOMIC DNA]</scope>
    <source>
        <strain evidence="2">NRRL Y-17324</strain>
    </source>
</reference>
<dbReference type="Proteomes" id="UP000094285">
    <property type="component" value="Unassembled WGS sequence"/>
</dbReference>
<organism evidence="1 2">
    <name type="scientific">Suhomyces tanzawaensis NRRL Y-17324</name>
    <dbReference type="NCBI Taxonomy" id="984487"/>
    <lineage>
        <taxon>Eukaryota</taxon>
        <taxon>Fungi</taxon>
        <taxon>Dikarya</taxon>
        <taxon>Ascomycota</taxon>
        <taxon>Saccharomycotina</taxon>
        <taxon>Pichiomycetes</taxon>
        <taxon>Debaryomycetaceae</taxon>
        <taxon>Suhomyces</taxon>
    </lineage>
</organism>
<sequence>MNFRKKGELRVTEQQISMAGNSNGSHHQRYKHLSNSPSVTNYLYLVKNRNDTSFVL</sequence>
<dbReference type="AlphaFoldDB" id="A0A1E4SMN5"/>
<gene>
    <name evidence="1" type="ORF">CANTADRAFT_88689</name>
</gene>
<dbReference type="RefSeq" id="XP_020065902.1">
    <property type="nucleotide sequence ID" value="XM_020211481.1"/>
</dbReference>
<accession>A0A1E4SMN5</accession>
<protein>
    <submittedName>
        <fullName evidence="1">Uncharacterized protein</fullName>
    </submittedName>
</protein>
<dbReference type="EMBL" id="KV453910">
    <property type="protein sequence ID" value="ODV80780.1"/>
    <property type="molecule type" value="Genomic_DNA"/>
</dbReference>
<keyword evidence="2" id="KW-1185">Reference proteome</keyword>
<proteinExistence type="predicted"/>
<evidence type="ECO:0000313" key="1">
    <source>
        <dbReference type="EMBL" id="ODV80780.1"/>
    </source>
</evidence>
<dbReference type="GeneID" id="30985617"/>
<name>A0A1E4SMN5_9ASCO</name>
<evidence type="ECO:0000313" key="2">
    <source>
        <dbReference type="Proteomes" id="UP000094285"/>
    </source>
</evidence>